<dbReference type="RefSeq" id="WP_349642408.1">
    <property type="nucleotide sequence ID" value="NZ_CAWVOH010000004.1"/>
</dbReference>
<dbReference type="GO" id="GO:0008972">
    <property type="term" value="F:phosphomethylpyrimidine kinase activity"/>
    <property type="evidence" value="ECO:0007669"/>
    <property type="project" value="UniProtKB-EC"/>
</dbReference>
<dbReference type="Gene3D" id="3.40.1190.20">
    <property type="match status" value="1"/>
</dbReference>
<gene>
    <name evidence="14" type="ORF">R54876_GBNLAHCA_01445</name>
</gene>
<dbReference type="PANTHER" id="PTHR20858:SF17">
    <property type="entry name" value="HYDROXYMETHYLPYRIMIDINE_PHOSPHOMETHYLPYRIMIDINE KINASE THI20-RELATED"/>
    <property type="match status" value="1"/>
</dbReference>
<evidence type="ECO:0000256" key="5">
    <source>
        <dbReference type="ARBA" id="ARBA00012135"/>
    </source>
</evidence>
<dbReference type="InterPro" id="IPR004399">
    <property type="entry name" value="HMP/HMP-P_kinase_dom"/>
</dbReference>
<comment type="pathway">
    <text evidence="9">Cofactor biosynthesis; thiamine diphosphate biosynthesis; 4-amino-2-methyl-5-diphosphomethylpyrimidine from 5-amino-1-(5-phospho-D-ribosyl)imidazole: step 2/3.</text>
</comment>
<comment type="similarity">
    <text evidence="4">Belongs to the ThiD family.</text>
</comment>
<evidence type="ECO:0000256" key="2">
    <source>
        <dbReference type="ARBA" id="ARBA00000565"/>
    </source>
</evidence>
<comment type="catalytic activity">
    <reaction evidence="2">
        <text>4-amino-2-methyl-5-(phosphooxymethyl)pyrimidine + ATP = 4-amino-2-methyl-5-(diphosphooxymethyl)pyrimidine + ADP</text>
        <dbReference type="Rhea" id="RHEA:19893"/>
        <dbReference type="ChEBI" id="CHEBI:30616"/>
        <dbReference type="ChEBI" id="CHEBI:57841"/>
        <dbReference type="ChEBI" id="CHEBI:58354"/>
        <dbReference type="ChEBI" id="CHEBI:456216"/>
        <dbReference type="EC" id="2.7.4.7"/>
    </reaction>
</comment>
<evidence type="ECO:0000256" key="6">
    <source>
        <dbReference type="ARBA" id="ARBA00012963"/>
    </source>
</evidence>
<sequence>MRDPKQYPTALTIAGSDSGGGAGMQADTKTMQACQTYSTNVIVGLTAQNTLGVQGAHPVEPDVIDAQFASIMADFDVRAAKTGALFDAIRVQTVARAVKKYELSNLIVDPVMVAKGGASLLDDAGVAAMKEDLLPLALLVTPNLPEAELLAGMAIKTEADMVTAGNKIQQLGVPNVIVKGGHGDGPQVKDYVLLADQEFWLTGERIHTSSKHGTGDTLSAAITAYLAQGETLEAAIKEGHSYMNTIIAHPLNIGHGHGPLNQGNWEVQRNEI</sequence>
<organism evidence="14 15">
    <name type="scientific">Eupransor demetentiae</name>
    <dbReference type="NCBI Taxonomy" id="3109584"/>
    <lineage>
        <taxon>Bacteria</taxon>
        <taxon>Bacillati</taxon>
        <taxon>Bacillota</taxon>
        <taxon>Bacilli</taxon>
        <taxon>Lactobacillales</taxon>
        <taxon>Lactobacillaceae</taxon>
        <taxon>Eupransor</taxon>
    </lineage>
</organism>
<proteinExistence type="inferred from homology"/>
<feature type="region of interest" description="Disordered" evidence="12">
    <location>
        <begin position="1"/>
        <end position="24"/>
    </location>
</feature>
<protein>
    <recommendedName>
        <fullName evidence="7">Hydroxymethylpyrimidine/phosphomethylpyrimidine kinase</fullName>
        <ecNumber evidence="5">2.7.1.49</ecNumber>
        <ecNumber evidence="6">2.7.4.7</ecNumber>
    </recommendedName>
    <alternativeName>
        <fullName evidence="10">Hydroxymethylpyrimidine kinase</fullName>
    </alternativeName>
    <alternativeName>
        <fullName evidence="11">Hydroxymethylpyrimidine phosphate kinase</fullName>
    </alternativeName>
</protein>
<dbReference type="EMBL" id="CAWVOH010000004">
    <property type="protein sequence ID" value="CAK8054862.1"/>
    <property type="molecule type" value="Genomic_DNA"/>
</dbReference>
<keyword evidence="8" id="KW-0784">Thiamine biosynthesis</keyword>
<evidence type="ECO:0000313" key="14">
    <source>
        <dbReference type="EMBL" id="CAK8054862.1"/>
    </source>
</evidence>
<evidence type="ECO:0000256" key="7">
    <source>
        <dbReference type="ARBA" id="ARBA00019161"/>
    </source>
</evidence>
<dbReference type="CDD" id="cd01169">
    <property type="entry name" value="HMPP_kinase"/>
    <property type="match status" value="1"/>
</dbReference>
<dbReference type="Pfam" id="PF08543">
    <property type="entry name" value="Phos_pyr_kin"/>
    <property type="match status" value="1"/>
</dbReference>
<comment type="catalytic activity">
    <reaction evidence="1">
        <text>4-amino-5-hydroxymethyl-2-methylpyrimidine + ATP = 4-amino-2-methyl-5-(phosphooxymethyl)pyrimidine + ADP + H(+)</text>
        <dbReference type="Rhea" id="RHEA:23096"/>
        <dbReference type="ChEBI" id="CHEBI:15378"/>
        <dbReference type="ChEBI" id="CHEBI:16892"/>
        <dbReference type="ChEBI" id="CHEBI:30616"/>
        <dbReference type="ChEBI" id="CHEBI:58354"/>
        <dbReference type="ChEBI" id="CHEBI:456216"/>
        <dbReference type="EC" id="2.7.1.49"/>
    </reaction>
</comment>
<comment type="pathway">
    <text evidence="3">Cofactor biosynthesis; thiamine diphosphate biosynthesis; 4-amino-2-methyl-5-diphosphomethylpyrimidine from 5-amino-1-(5-phospho-D-ribosyl)imidazole: step 3/3.</text>
</comment>
<evidence type="ECO:0000256" key="4">
    <source>
        <dbReference type="ARBA" id="ARBA00009879"/>
    </source>
</evidence>
<dbReference type="SUPFAM" id="SSF53613">
    <property type="entry name" value="Ribokinase-like"/>
    <property type="match status" value="1"/>
</dbReference>
<reference evidence="14 15" key="1">
    <citation type="submission" date="2024-01" db="EMBL/GenBank/DDBJ databases">
        <authorList>
            <person name="Botero Cardona J."/>
        </authorList>
    </citation>
    <scope>NUCLEOTIDE SEQUENCE [LARGE SCALE GENOMIC DNA]</scope>
    <source>
        <strain evidence="14 15">LMG 33000</strain>
    </source>
</reference>
<dbReference type="InterPro" id="IPR029056">
    <property type="entry name" value="Ribokinase-like"/>
</dbReference>
<dbReference type="EC" id="2.7.1.49" evidence="5"/>
<comment type="caution">
    <text evidence="14">The sequence shown here is derived from an EMBL/GenBank/DDBJ whole genome shotgun (WGS) entry which is preliminary data.</text>
</comment>
<feature type="domain" description="Pyridoxamine kinase/Phosphomethylpyrimidine kinase" evidence="13">
    <location>
        <begin position="17"/>
        <end position="261"/>
    </location>
</feature>
<evidence type="ECO:0000259" key="13">
    <source>
        <dbReference type="Pfam" id="PF08543"/>
    </source>
</evidence>
<dbReference type="Proteomes" id="UP001314241">
    <property type="component" value="Unassembled WGS sequence"/>
</dbReference>
<accession>A0ABM9N6K3</accession>
<dbReference type="GO" id="GO:0008902">
    <property type="term" value="F:hydroxymethylpyrimidine kinase activity"/>
    <property type="evidence" value="ECO:0007669"/>
    <property type="project" value="UniProtKB-EC"/>
</dbReference>
<evidence type="ECO:0000256" key="11">
    <source>
        <dbReference type="ARBA" id="ARBA00043176"/>
    </source>
</evidence>
<evidence type="ECO:0000256" key="9">
    <source>
        <dbReference type="ARBA" id="ARBA00037917"/>
    </source>
</evidence>
<evidence type="ECO:0000256" key="3">
    <source>
        <dbReference type="ARBA" id="ARBA00004769"/>
    </source>
</evidence>
<name>A0ABM9N6K3_9LACO</name>
<evidence type="ECO:0000256" key="1">
    <source>
        <dbReference type="ARBA" id="ARBA00000151"/>
    </source>
</evidence>
<evidence type="ECO:0000313" key="15">
    <source>
        <dbReference type="Proteomes" id="UP001314241"/>
    </source>
</evidence>
<dbReference type="InterPro" id="IPR013749">
    <property type="entry name" value="PM/HMP-P_kinase-1"/>
</dbReference>
<keyword evidence="14" id="KW-0808">Transferase</keyword>
<dbReference type="PANTHER" id="PTHR20858">
    <property type="entry name" value="PHOSPHOMETHYLPYRIMIDINE KINASE"/>
    <property type="match status" value="1"/>
</dbReference>
<dbReference type="EC" id="2.7.4.7" evidence="6"/>
<keyword evidence="15" id="KW-1185">Reference proteome</keyword>
<evidence type="ECO:0000256" key="12">
    <source>
        <dbReference type="SAM" id="MobiDB-lite"/>
    </source>
</evidence>
<evidence type="ECO:0000256" key="10">
    <source>
        <dbReference type="ARBA" id="ARBA00042102"/>
    </source>
</evidence>
<dbReference type="NCBIfam" id="TIGR00097">
    <property type="entry name" value="HMP-P_kinase"/>
    <property type="match status" value="1"/>
</dbReference>
<evidence type="ECO:0000256" key="8">
    <source>
        <dbReference type="ARBA" id="ARBA00022977"/>
    </source>
</evidence>